<keyword evidence="2" id="KW-1185">Reference proteome</keyword>
<sequence length="228" mass="25664">MPIPLLSFGTSDHHPKPQQIPLLTRQNSYCNSHTSHLTTSSSFSPTTHRMLLQSLTSSFSTGAQLSPVWFCCKLARFETDLTYYKLTCVCGVNPMQRCNAYAQTSSAVLGGWSLSRCSTALLQAIPLALYAMFVRFEFPLWHAMLLFTINVWGVVFCGYEQWEESLRNPPCSQQVNILHPREIRIINHQIGKCGFFSPFFWVYTEIAPAFATHASILPSLSFTASINP</sequence>
<proteinExistence type="predicted"/>
<accession>A0A9P4JMZ1</accession>
<comment type="caution">
    <text evidence="1">The sequence shown here is derived from an EMBL/GenBank/DDBJ whole genome shotgun (WGS) entry which is preliminary data.</text>
</comment>
<gene>
    <name evidence="1" type="ORF">GQ43DRAFT_11384</name>
</gene>
<reference evidence="1" key="1">
    <citation type="journal article" date="2020" name="Stud. Mycol.">
        <title>101 Dothideomycetes genomes: a test case for predicting lifestyles and emergence of pathogens.</title>
        <authorList>
            <person name="Haridas S."/>
            <person name="Albert R."/>
            <person name="Binder M."/>
            <person name="Bloem J."/>
            <person name="Labutti K."/>
            <person name="Salamov A."/>
            <person name="Andreopoulos B."/>
            <person name="Baker S."/>
            <person name="Barry K."/>
            <person name="Bills G."/>
            <person name="Bluhm B."/>
            <person name="Cannon C."/>
            <person name="Castanera R."/>
            <person name="Culley D."/>
            <person name="Daum C."/>
            <person name="Ezra D."/>
            <person name="Gonzalez J."/>
            <person name="Henrissat B."/>
            <person name="Kuo A."/>
            <person name="Liang C."/>
            <person name="Lipzen A."/>
            <person name="Lutzoni F."/>
            <person name="Magnuson J."/>
            <person name="Mondo S."/>
            <person name="Nolan M."/>
            <person name="Ohm R."/>
            <person name="Pangilinan J."/>
            <person name="Park H.-J."/>
            <person name="Ramirez L."/>
            <person name="Alfaro M."/>
            <person name="Sun H."/>
            <person name="Tritt A."/>
            <person name="Yoshinaga Y."/>
            <person name="Zwiers L.-H."/>
            <person name="Turgeon B."/>
            <person name="Goodwin S."/>
            <person name="Spatafora J."/>
            <person name="Crous P."/>
            <person name="Grigoriev I."/>
        </authorList>
    </citation>
    <scope>NUCLEOTIDE SEQUENCE</scope>
    <source>
        <strain evidence="1">ATCC 74209</strain>
    </source>
</reference>
<dbReference type="AlphaFoldDB" id="A0A9P4JMZ1"/>
<dbReference type="EMBL" id="ML993951">
    <property type="protein sequence ID" value="KAF2202050.1"/>
    <property type="molecule type" value="Genomic_DNA"/>
</dbReference>
<evidence type="ECO:0000313" key="1">
    <source>
        <dbReference type="EMBL" id="KAF2202050.1"/>
    </source>
</evidence>
<dbReference type="Proteomes" id="UP000799536">
    <property type="component" value="Unassembled WGS sequence"/>
</dbReference>
<evidence type="ECO:0000313" key="2">
    <source>
        <dbReference type="Proteomes" id="UP000799536"/>
    </source>
</evidence>
<name>A0A9P4JMZ1_9PLEO</name>
<organism evidence="1 2">
    <name type="scientific">Delitschia confertaspora ATCC 74209</name>
    <dbReference type="NCBI Taxonomy" id="1513339"/>
    <lineage>
        <taxon>Eukaryota</taxon>
        <taxon>Fungi</taxon>
        <taxon>Dikarya</taxon>
        <taxon>Ascomycota</taxon>
        <taxon>Pezizomycotina</taxon>
        <taxon>Dothideomycetes</taxon>
        <taxon>Pleosporomycetidae</taxon>
        <taxon>Pleosporales</taxon>
        <taxon>Delitschiaceae</taxon>
        <taxon>Delitschia</taxon>
    </lineage>
</organism>
<protein>
    <submittedName>
        <fullName evidence="1">Uncharacterized protein</fullName>
    </submittedName>
</protein>